<reference evidence="1 2" key="1">
    <citation type="journal article" date="2018" name="Nat. Biotechnol.">
        <title>A standardized bacterial taxonomy based on genome phylogeny substantially revises the tree of life.</title>
        <authorList>
            <person name="Parks D.H."/>
            <person name="Chuvochina M."/>
            <person name="Waite D.W."/>
            <person name="Rinke C."/>
            <person name="Skarshewski A."/>
            <person name="Chaumeil P.A."/>
            <person name="Hugenholtz P."/>
        </authorList>
    </citation>
    <scope>NUCLEOTIDE SEQUENCE [LARGE SCALE GENOMIC DNA]</scope>
    <source>
        <strain evidence="1">UBA10948</strain>
    </source>
</reference>
<dbReference type="Gene3D" id="1.25.40.10">
    <property type="entry name" value="Tetratricopeptide repeat domain"/>
    <property type="match status" value="1"/>
</dbReference>
<evidence type="ECO:0000313" key="2">
    <source>
        <dbReference type="Proteomes" id="UP000263273"/>
    </source>
</evidence>
<protein>
    <submittedName>
        <fullName evidence="1">Uncharacterized protein</fullName>
    </submittedName>
</protein>
<dbReference type="AlphaFoldDB" id="A0A354YTL1"/>
<dbReference type="SUPFAM" id="SSF81901">
    <property type="entry name" value="HCP-like"/>
    <property type="match status" value="1"/>
</dbReference>
<proteinExistence type="predicted"/>
<dbReference type="InterPro" id="IPR011990">
    <property type="entry name" value="TPR-like_helical_dom_sf"/>
</dbReference>
<sequence length="420" mass="48303">MEVVQFSADATGNVQEERIFRGGIHEQIRDGLRYLENISTQHLEKQDDSFRVRGWVSYPIPALRETLVNAVYHRSYEGVYEPIKIYLYPDRMEVINYPGPVPGIQPEHLKPGASIPPVPARNRLIGEFLKELRLAEGRGTGLKKVFAVMNQNGSPEPRFGFDPDRTYFRAVLPAHPEYVAITALRDAAHLRALGKNKEAVNRVEEAWRFLPGSAMLSAELMRIYGENQNLQKAEDVFEAFKSEGSKSAYPYVLNTLVNVYVDQKQTEKAKALMKQLPTLLSSADAFDAAILARRLGNQKMAHNYFERAGDSVLSDVRALHEFAQTKIDIARNLWINRSGKDNYRRDTNRRLLMEARDLLERVIQMEAPPMRHAWAWRDLGRVLKWLKAPMGDVKNAYYRAIDLLPEEKRFQEELRHLDRT</sequence>
<accession>A0A354YTL1</accession>
<dbReference type="Pfam" id="PF13749">
    <property type="entry name" value="HATPase_c_4"/>
    <property type="match status" value="1"/>
</dbReference>
<name>A0A354YTL1_9FIRM</name>
<dbReference type="PANTHER" id="PTHR30595:SF6">
    <property type="entry name" value="SCHLAFEN ALBA-2 DOMAIN-CONTAINING PROTEIN"/>
    <property type="match status" value="1"/>
</dbReference>
<dbReference type="EMBL" id="DNZF01000038">
    <property type="protein sequence ID" value="HBK52665.1"/>
    <property type="molecule type" value="Genomic_DNA"/>
</dbReference>
<dbReference type="InterPro" id="IPR038475">
    <property type="entry name" value="RecG_C_sf"/>
</dbReference>
<dbReference type="Proteomes" id="UP000263273">
    <property type="component" value="Unassembled WGS sequence"/>
</dbReference>
<dbReference type="PANTHER" id="PTHR30595">
    <property type="entry name" value="GLPR-RELATED TRANSCRIPTIONAL REPRESSOR"/>
    <property type="match status" value="1"/>
</dbReference>
<organism evidence="1 2">
    <name type="scientific">Syntrophomonas wolfei</name>
    <dbReference type="NCBI Taxonomy" id="863"/>
    <lineage>
        <taxon>Bacteria</taxon>
        <taxon>Bacillati</taxon>
        <taxon>Bacillota</taxon>
        <taxon>Clostridia</taxon>
        <taxon>Eubacteriales</taxon>
        <taxon>Syntrophomonadaceae</taxon>
        <taxon>Syntrophomonas</taxon>
    </lineage>
</organism>
<evidence type="ECO:0000313" key="1">
    <source>
        <dbReference type="EMBL" id="HBK52665.1"/>
    </source>
</evidence>
<dbReference type="Gene3D" id="3.30.565.60">
    <property type="match status" value="1"/>
</dbReference>
<comment type="caution">
    <text evidence="1">The sequence shown here is derived from an EMBL/GenBank/DDBJ whole genome shotgun (WGS) entry which is preliminary data.</text>
</comment>
<gene>
    <name evidence="1" type="ORF">DDZ44_01830</name>
</gene>